<dbReference type="EMBL" id="CAAALY010097955">
    <property type="protein sequence ID" value="VEL28812.1"/>
    <property type="molecule type" value="Genomic_DNA"/>
</dbReference>
<evidence type="ECO:0000256" key="1">
    <source>
        <dbReference type="SAM" id="MobiDB-lite"/>
    </source>
</evidence>
<evidence type="ECO:0000313" key="2">
    <source>
        <dbReference type="EMBL" id="VEL28812.1"/>
    </source>
</evidence>
<protein>
    <submittedName>
        <fullName evidence="2">Uncharacterized protein</fullName>
    </submittedName>
</protein>
<organism evidence="2 3">
    <name type="scientific">Protopolystoma xenopodis</name>
    <dbReference type="NCBI Taxonomy" id="117903"/>
    <lineage>
        <taxon>Eukaryota</taxon>
        <taxon>Metazoa</taxon>
        <taxon>Spiralia</taxon>
        <taxon>Lophotrochozoa</taxon>
        <taxon>Platyhelminthes</taxon>
        <taxon>Monogenea</taxon>
        <taxon>Polyopisthocotylea</taxon>
        <taxon>Polystomatidea</taxon>
        <taxon>Polystomatidae</taxon>
        <taxon>Protopolystoma</taxon>
    </lineage>
</organism>
<dbReference type="Proteomes" id="UP000784294">
    <property type="component" value="Unassembled WGS sequence"/>
</dbReference>
<feature type="region of interest" description="Disordered" evidence="1">
    <location>
        <begin position="148"/>
        <end position="187"/>
    </location>
</feature>
<feature type="region of interest" description="Disordered" evidence="1">
    <location>
        <begin position="101"/>
        <end position="120"/>
    </location>
</feature>
<comment type="caution">
    <text evidence="2">The sequence shown here is derived from an EMBL/GenBank/DDBJ whole genome shotgun (WGS) entry which is preliminary data.</text>
</comment>
<feature type="compositionally biased region" description="Basic and acidic residues" evidence="1">
    <location>
        <begin position="173"/>
        <end position="187"/>
    </location>
</feature>
<feature type="compositionally biased region" description="Basic and acidic residues" evidence="1">
    <location>
        <begin position="101"/>
        <end position="119"/>
    </location>
</feature>
<keyword evidence="3" id="KW-1185">Reference proteome</keyword>
<evidence type="ECO:0000313" key="3">
    <source>
        <dbReference type="Proteomes" id="UP000784294"/>
    </source>
</evidence>
<dbReference type="AlphaFoldDB" id="A0A448X5Q7"/>
<accession>A0A448X5Q7</accession>
<name>A0A448X5Q7_9PLAT</name>
<reference evidence="2" key="1">
    <citation type="submission" date="2018-11" db="EMBL/GenBank/DDBJ databases">
        <authorList>
            <consortium name="Pathogen Informatics"/>
        </authorList>
    </citation>
    <scope>NUCLEOTIDE SEQUENCE</scope>
</reference>
<sequence>MIWLLERHRSRDYAAESPGCDRRERDLIYRDRDRSPADYRDIQRNRYSHRIDRETENRSRNTQMTRLGCEVAGNEEEEGTLSYGRHRERLVSGSRRQIRDSFADQRSLRHTGRRGDARPRSTIKPMAWAQSEEEEAIETASAAAISMRKRVTDTSPHHSRITDLGSDSVNPEGPEHSELLNKRSGEF</sequence>
<proteinExistence type="predicted"/>
<gene>
    <name evidence="2" type="ORF">PXEA_LOCUS22252</name>
</gene>